<name>A0A4R4XHL4_9ACTN</name>
<dbReference type="Pfam" id="PF03575">
    <property type="entry name" value="Peptidase_S51"/>
    <property type="match status" value="1"/>
</dbReference>
<dbReference type="Proteomes" id="UP000295172">
    <property type="component" value="Unassembled WGS sequence"/>
</dbReference>
<keyword evidence="7" id="KW-1185">Reference proteome</keyword>
<dbReference type="EMBL" id="SMKR01000004">
    <property type="protein sequence ID" value="TDD30343.1"/>
    <property type="molecule type" value="Genomic_DNA"/>
</dbReference>
<keyword evidence="4" id="KW-0720">Serine protease</keyword>
<evidence type="ECO:0000256" key="2">
    <source>
        <dbReference type="ARBA" id="ARBA00022670"/>
    </source>
</evidence>
<protein>
    <submittedName>
        <fullName evidence="6">Peptidase</fullName>
    </submittedName>
</protein>
<organism evidence="6 7">
    <name type="scientific">Kribbella turkmenica</name>
    <dbReference type="NCBI Taxonomy" id="2530375"/>
    <lineage>
        <taxon>Bacteria</taxon>
        <taxon>Bacillati</taxon>
        <taxon>Actinomycetota</taxon>
        <taxon>Actinomycetes</taxon>
        <taxon>Propionibacteriales</taxon>
        <taxon>Kribbellaceae</taxon>
        <taxon>Kribbella</taxon>
    </lineage>
</organism>
<evidence type="ECO:0000256" key="5">
    <source>
        <dbReference type="SAM" id="MobiDB-lite"/>
    </source>
</evidence>
<dbReference type="InterPro" id="IPR005320">
    <property type="entry name" value="Peptidase_S51"/>
</dbReference>
<dbReference type="PANTHER" id="PTHR20842:SF0">
    <property type="entry name" value="ALPHA-ASPARTYL DIPEPTIDASE"/>
    <property type="match status" value="1"/>
</dbReference>
<dbReference type="GO" id="GO:0006508">
    <property type="term" value="P:proteolysis"/>
    <property type="evidence" value="ECO:0007669"/>
    <property type="project" value="UniProtKB-KW"/>
</dbReference>
<evidence type="ECO:0000256" key="4">
    <source>
        <dbReference type="ARBA" id="ARBA00022825"/>
    </source>
</evidence>
<keyword evidence="2" id="KW-0645">Protease</keyword>
<evidence type="ECO:0000256" key="1">
    <source>
        <dbReference type="ARBA" id="ARBA00006534"/>
    </source>
</evidence>
<evidence type="ECO:0000313" key="6">
    <source>
        <dbReference type="EMBL" id="TDD30343.1"/>
    </source>
</evidence>
<evidence type="ECO:0000256" key="3">
    <source>
        <dbReference type="ARBA" id="ARBA00022801"/>
    </source>
</evidence>
<dbReference type="SUPFAM" id="SSF52317">
    <property type="entry name" value="Class I glutamine amidotransferase-like"/>
    <property type="match status" value="1"/>
</dbReference>
<dbReference type="GO" id="GO:0008236">
    <property type="term" value="F:serine-type peptidase activity"/>
    <property type="evidence" value="ECO:0007669"/>
    <property type="project" value="UniProtKB-KW"/>
</dbReference>
<reference evidence="6 7" key="1">
    <citation type="submission" date="2019-02" db="EMBL/GenBank/DDBJ databases">
        <title>Draft genome sequences of novel Actinobacteria.</title>
        <authorList>
            <person name="Sahin N."/>
            <person name="Ay H."/>
            <person name="Saygin H."/>
        </authorList>
    </citation>
    <scope>NUCLEOTIDE SEQUENCE [LARGE SCALE GENOMIC DNA]</scope>
    <source>
        <strain evidence="6 7">16K104</strain>
    </source>
</reference>
<sequence length="244" mass="26292">MAARDAAGLRPPGHGGVRRVHLGVPGRPRPRARPAGGQPVKLYLSSFRLGDHPERLVALLPTAARVAVICNSIDAEDPALRREKVADELTWLTELGLRPEELDLRDAGDLRTRLAPYDGLWIRGGNVFVLRAVMAKSGADQVLPELIREEKVVYAGYSAGACVLAPSLRGLELCDPTDAVEGEIVWDGLGVLDHAFVPHLDSPGHPETELVAKVAGLYDRTGVAYVPMRDGQALVVDGDRRELG</sequence>
<evidence type="ECO:0000313" key="7">
    <source>
        <dbReference type="Proteomes" id="UP000295172"/>
    </source>
</evidence>
<keyword evidence="3" id="KW-0378">Hydrolase</keyword>
<proteinExistence type="inferred from homology"/>
<gene>
    <name evidence="6" type="ORF">E1218_01945</name>
</gene>
<comment type="similarity">
    <text evidence="1">Belongs to the peptidase S51 family.</text>
</comment>
<dbReference type="PANTHER" id="PTHR20842">
    <property type="entry name" value="PROTEASE S51 ALPHA-ASPARTYL DIPEPTIDASE"/>
    <property type="match status" value="1"/>
</dbReference>
<dbReference type="AlphaFoldDB" id="A0A4R4XHL4"/>
<dbReference type="InterPro" id="IPR029062">
    <property type="entry name" value="Class_I_gatase-like"/>
</dbReference>
<accession>A0A4R4XHL4</accession>
<comment type="caution">
    <text evidence="6">The sequence shown here is derived from an EMBL/GenBank/DDBJ whole genome shotgun (WGS) entry which is preliminary data.</text>
</comment>
<dbReference type="OrthoDB" id="3373764at2"/>
<feature type="region of interest" description="Disordered" evidence="5">
    <location>
        <begin position="1"/>
        <end position="37"/>
    </location>
</feature>
<dbReference type="Gene3D" id="3.40.50.880">
    <property type="match status" value="1"/>
</dbReference>